<keyword evidence="1" id="KW-0805">Transcription regulation</keyword>
<evidence type="ECO:0000313" key="6">
    <source>
        <dbReference type="Proteomes" id="UP000028194"/>
    </source>
</evidence>
<dbReference type="PANTHER" id="PTHR42756">
    <property type="entry name" value="TRANSCRIPTIONAL REGULATOR, MARR"/>
    <property type="match status" value="1"/>
</dbReference>
<dbReference type="InterPro" id="IPR036390">
    <property type="entry name" value="WH_DNA-bd_sf"/>
</dbReference>
<protein>
    <submittedName>
        <fullName evidence="5">Transcriptional regulator</fullName>
    </submittedName>
</protein>
<dbReference type="PANTHER" id="PTHR42756:SF1">
    <property type="entry name" value="TRANSCRIPTIONAL REPRESSOR OF EMRAB OPERON"/>
    <property type="match status" value="1"/>
</dbReference>
<dbReference type="STRING" id="1459636.NTE_00948"/>
<feature type="domain" description="HTH marR-type" evidence="4">
    <location>
        <begin position="6"/>
        <end position="139"/>
    </location>
</feature>
<dbReference type="EMBL" id="CP007174">
    <property type="protein sequence ID" value="AIF83024.1"/>
    <property type="molecule type" value="Genomic_DNA"/>
</dbReference>
<organism evidence="5 6">
    <name type="scientific">Candidatus Nitrososphaera evergladensis SR1</name>
    <dbReference type="NCBI Taxonomy" id="1459636"/>
    <lineage>
        <taxon>Archaea</taxon>
        <taxon>Nitrososphaerota</taxon>
        <taxon>Nitrososphaeria</taxon>
        <taxon>Nitrososphaerales</taxon>
        <taxon>Nitrososphaeraceae</taxon>
        <taxon>Nitrososphaera</taxon>
    </lineage>
</organism>
<keyword evidence="6" id="KW-1185">Reference proteome</keyword>
<evidence type="ECO:0000256" key="3">
    <source>
        <dbReference type="ARBA" id="ARBA00023163"/>
    </source>
</evidence>
<sequence length="160" mass="18056">MQKNIQANLGLTFKNAVIMMQKAFDFDLRKNVGINWSQAKVIMTLAQKNGVAQKEIADGICIEAPTLVPIIDKMEREGLVERRQDMADRRNNRVYLTDRSRSLQNAIDESIARVRKVAYKGITKGDLETTMEVLETITKNASDYLESQAPVAEVQKAARQ</sequence>
<dbReference type="SUPFAM" id="SSF46785">
    <property type="entry name" value="Winged helix' DNA-binding domain"/>
    <property type="match status" value="1"/>
</dbReference>
<dbReference type="GO" id="GO:0003700">
    <property type="term" value="F:DNA-binding transcription factor activity"/>
    <property type="evidence" value="ECO:0007669"/>
    <property type="project" value="InterPro"/>
</dbReference>
<evidence type="ECO:0000256" key="2">
    <source>
        <dbReference type="ARBA" id="ARBA00023125"/>
    </source>
</evidence>
<keyword evidence="3" id="KW-0804">Transcription</keyword>
<keyword evidence="2" id="KW-0238">DNA-binding</keyword>
<dbReference type="Proteomes" id="UP000028194">
    <property type="component" value="Chromosome"/>
</dbReference>
<proteinExistence type="predicted"/>
<dbReference type="InterPro" id="IPR036388">
    <property type="entry name" value="WH-like_DNA-bd_sf"/>
</dbReference>
<accession>A0A075MUN8</accession>
<dbReference type="InterPro" id="IPR000835">
    <property type="entry name" value="HTH_MarR-typ"/>
</dbReference>
<dbReference type="AlphaFoldDB" id="A0A075MUN8"/>
<dbReference type="Gene3D" id="1.10.10.10">
    <property type="entry name" value="Winged helix-like DNA-binding domain superfamily/Winged helix DNA-binding domain"/>
    <property type="match status" value="1"/>
</dbReference>
<gene>
    <name evidence="5" type="ORF">NTE_00948</name>
</gene>
<dbReference type="PRINTS" id="PR00598">
    <property type="entry name" value="HTHMARR"/>
</dbReference>
<dbReference type="KEGG" id="nev:NTE_00948"/>
<evidence type="ECO:0000313" key="5">
    <source>
        <dbReference type="EMBL" id="AIF83024.1"/>
    </source>
</evidence>
<name>A0A075MUN8_9ARCH</name>
<dbReference type="PROSITE" id="PS50995">
    <property type="entry name" value="HTH_MARR_2"/>
    <property type="match status" value="1"/>
</dbReference>
<dbReference type="SMART" id="SM00347">
    <property type="entry name" value="HTH_MARR"/>
    <property type="match status" value="1"/>
</dbReference>
<dbReference type="GO" id="GO:0003677">
    <property type="term" value="F:DNA binding"/>
    <property type="evidence" value="ECO:0007669"/>
    <property type="project" value="UniProtKB-KW"/>
</dbReference>
<evidence type="ECO:0000256" key="1">
    <source>
        <dbReference type="ARBA" id="ARBA00023015"/>
    </source>
</evidence>
<dbReference type="Pfam" id="PF01047">
    <property type="entry name" value="MarR"/>
    <property type="match status" value="1"/>
</dbReference>
<dbReference type="eggNOG" id="arCOG03177">
    <property type="taxonomic scope" value="Archaea"/>
</dbReference>
<reference evidence="5 6" key="1">
    <citation type="journal article" date="2014" name="PLoS ONE">
        <title>Genome Sequence of Candidatus Nitrososphaera evergladensis from Group I.1b Enriched from Everglades Soil Reveals Novel Genomic Features of the Ammonia-Oxidizing Archaea.</title>
        <authorList>
            <person name="Zhalnina K.V."/>
            <person name="Dias R."/>
            <person name="Leonard M.T."/>
            <person name="Dorr de Quadros P."/>
            <person name="Camargo F.A."/>
            <person name="Drew J.C."/>
            <person name="Farmerie W.G."/>
            <person name="Daroub S.H."/>
            <person name="Triplett E.W."/>
        </authorList>
    </citation>
    <scope>NUCLEOTIDE SEQUENCE [LARGE SCALE GENOMIC DNA]</scope>
    <source>
        <strain evidence="5 6">SR1</strain>
    </source>
</reference>
<dbReference type="HOGENOM" id="CLU_083287_18_2_2"/>
<evidence type="ECO:0000259" key="4">
    <source>
        <dbReference type="PROSITE" id="PS50995"/>
    </source>
</evidence>